<dbReference type="AlphaFoldDB" id="A0AAE1PG74"/>
<evidence type="ECO:0000313" key="1">
    <source>
        <dbReference type="EMBL" id="KAK4307809.1"/>
    </source>
</evidence>
<evidence type="ECO:0000313" key="2">
    <source>
        <dbReference type="Proteomes" id="UP001292094"/>
    </source>
</evidence>
<comment type="caution">
    <text evidence="1">The sequence shown here is derived from an EMBL/GenBank/DDBJ whole genome shotgun (WGS) entry which is preliminary data.</text>
</comment>
<keyword evidence="2" id="KW-1185">Reference proteome</keyword>
<proteinExistence type="predicted"/>
<name>A0AAE1PG74_9EUCA</name>
<organism evidence="1 2">
    <name type="scientific">Petrolisthes manimaculis</name>
    <dbReference type="NCBI Taxonomy" id="1843537"/>
    <lineage>
        <taxon>Eukaryota</taxon>
        <taxon>Metazoa</taxon>
        <taxon>Ecdysozoa</taxon>
        <taxon>Arthropoda</taxon>
        <taxon>Crustacea</taxon>
        <taxon>Multicrustacea</taxon>
        <taxon>Malacostraca</taxon>
        <taxon>Eumalacostraca</taxon>
        <taxon>Eucarida</taxon>
        <taxon>Decapoda</taxon>
        <taxon>Pleocyemata</taxon>
        <taxon>Anomura</taxon>
        <taxon>Galatheoidea</taxon>
        <taxon>Porcellanidae</taxon>
        <taxon>Petrolisthes</taxon>
    </lineage>
</organism>
<reference evidence="1" key="1">
    <citation type="submission" date="2023-11" db="EMBL/GenBank/DDBJ databases">
        <title>Genome assemblies of two species of porcelain crab, Petrolisthes cinctipes and Petrolisthes manimaculis (Anomura: Porcellanidae).</title>
        <authorList>
            <person name="Angst P."/>
        </authorList>
    </citation>
    <scope>NUCLEOTIDE SEQUENCE</scope>
    <source>
        <strain evidence="1">PB745_02</strain>
        <tissue evidence="1">Gill</tissue>
    </source>
</reference>
<dbReference type="EMBL" id="JAWZYT010001964">
    <property type="protein sequence ID" value="KAK4307809.1"/>
    <property type="molecule type" value="Genomic_DNA"/>
</dbReference>
<accession>A0AAE1PG74</accession>
<gene>
    <name evidence="1" type="ORF">Pmani_020443</name>
</gene>
<dbReference type="Proteomes" id="UP001292094">
    <property type="component" value="Unassembled WGS sequence"/>
</dbReference>
<sequence>MAPVLTSVLVETPSVKEFLANMPLLPEDDSLSIINQAILEHQLKVVGESERPPPATSQPAGHESVEVRVNALHRLRHIQPAIHLLTTQSDNVHTTISELFSVILSECREVEEEEVQLTVSECVSGQCREVEEEEEVQLTVSEASWCH</sequence>
<protein>
    <submittedName>
        <fullName evidence="1">Uncharacterized protein</fullName>
    </submittedName>
</protein>